<sequence length="97" mass="10978">MPVVIVAGYSLDSKDSLTLDEELESQAVPQERSPRSSNATELSFDHTTILKKLLRLEGWKVSSLEETPEYNKLHLTVRLGFYLHSYKVVNSAKYHAA</sequence>
<protein>
    <submittedName>
        <fullName evidence="2">Uncharacterized protein</fullName>
    </submittedName>
</protein>
<name>A0AAE0XRV5_9GAST</name>
<dbReference type="Proteomes" id="UP001283361">
    <property type="component" value="Unassembled WGS sequence"/>
</dbReference>
<comment type="caution">
    <text evidence="2">The sequence shown here is derived from an EMBL/GenBank/DDBJ whole genome shotgun (WGS) entry which is preliminary data.</text>
</comment>
<keyword evidence="3" id="KW-1185">Reference proteome</keyword>
<proteinExistence type="predicted"/>
<accession>A0AAE0XRV5</accession>
<evidence type="ECO:0000256" key="1">
    <source>
        <dbReference type="SAM" id="MobiDB-lite"/>
    </source>
</evidence>
<gene>
    <name evidence="2" type="ORF">RRG08_054991</name>
</gene>
<organism evidence="2 3">
    <name type="scientific">Elysia crispata</name>
    <name type="common">lettuce slug</name>
    <dbReference type="NCBI Taxonomy" id="231223"/>
    <lineage>
        <taxon>Eukaryota</taxon>
        <taxon>Metazoa</taxon>
        <taxon>Spiralia</taxon>
        <taxon>Lophotrochozoa</taxon>
        <taxon>Mollusca</taxon>
        <taxon>Gastropoda</taxon>
        <taxon>Heterobranchia</taxon>
        <taxon>Euthyneura</taxon>
        <taxon>Panpulmonata</taxon>
        <taxon>Sacoglossa</taxon>
        <taxon>Placobranchoidea</taxon>
        <taxon>Plakobranchidae</taxon>
        <taxon>Elysia</taxon>
    </lineage>
</organism>
<dbReference type="AlphaFoldDB" id="A0AAE0XRV5"/>
<evidence type="ECO:0000313" key="2">
    <source>
        <dbReference type="EMBL" id="KAK3706550.1"/>
    </source>
</evidence>
<reference evidence="2" key="1">
    <citation type="journal article" date="2023" name="G3 (Bethesda)">
        <title>A reference genome for the long-term kleptoplast-retaining sea slug Elysia crispata morphotype clarki.</title>
        <authorList>
            <person name="Eastman K.E."/>
            <person name="Pendleton A.L."/>
            <person name="Shaikh M.A."/>
            <person name="Suttiyut T."/>
            <person name="Ogas R."/>
            <person name="Tomko P."/>
            <person name="Gavelis G."/>
            <person name="Widhalm J.R."/>
            <person name="Wisecaver J.H."/>
        </authorList>
    </citation>
    <scope>NUCLEOTIDE SEQUENCE</scope>
    <source>
        <strain evidence="2">ECLA1</strain>
    </source>
</reference>
<evidence type="ECO:0000313" key="3">
    <source>
        <dbReference type="Proteomes" id="UP001283361"/>
    </source>
</evidence>
<dbReference type="EMBL" id="JAWDGP010007744">
    <property type="protein sequence ID" value="KAK3706550.1"/>
    <property type="molecule type" value="Genomic_DNA"/>
</dbReference>
<feature type="region of interest" description="Disordered" evidence="1">
    <location>
        <begin position="18"/>
        <end position="41"/>
    </location>
</feature>